<dbReference type="EMBL" id="JBHSWG010000001">
    <property type="protein sequence ID" value="MFC6760426.1"/>
    <property type="molecule type" value="Genomic_DNA"/>
</dbReference>
<dbReference type="Proteomes" id="UP001596353">
    <property type="component" value="Unassembled WGS sequence"/>
</dbReference>
<protein>
    <submittedName>
        <fullName evidence="1">Uncharacterized protein</fullName>
    </submittedName>
</protein>
<keyword evidence="2" id="KW-1185">Reference proteome</keyword>
<proteinExistence type="predicted"/>
<sequence>MRLNNPTKPGGPHGTSLRILNRYQAREKEIRDTLRAVGASAIGFMVDDDVDQIIAQFRLHGREVTVPIRIGAYAEAWLRENKRGPRTKEGDHAAKARKVAESAAWAILADWIKAQAAMMASGFLDTDAAFLPHIALPDGRRAIDAITGGDKPMLPPPPELT</sequence>
<comment type="caution">
    <text evidence="1">The sequence shown here is derived from an EMBL/GenBank/DDBJ whole genome shotgun (WGS) entry which is preliminary data.</text>
</comment>
<organism evidence="1 2">
    <name type="scientific">Sulfitobacter porphyrae</name>
    <dbReference type="NCBI Taxonomy" id="1246864"/>
    <lineage>
        <taxon>Bacteria</taxon>
        <taxon>Pseudomonadati</taxon>
        <taxon>Pseudomonadota</taxon>
        <taxon>Alphaproteobacteria</taxon>
        <taxon>Rhodobacterales</taxon>
        <taxon>Roseobacteraceae</taxon>
        <taxon>Sulfitobacter</taxon>
    </lineage>
</organism>
<name>A0ABW2B5B4_9RHOB</name>
<accession>A0ABW2B5B4</accession>
<evidence type="ECO:0000313" key="1">
    <source>
        <dbReference type="EMBL" id="MFC6760426.1"/>
    </source>
</evidence>
<reference evidence="2" key="1">
    <citation type="journal article" date="2019" name="Int. J. Syst. Evol. Microbiol.">
        <title>The Global Catalogue of Microorganisms (GCM) 10K type strain sequencing project: providing services to taxonomists for standard genome sequencing and annotation.</title>
        <authorList>
            <consortium name="The Broad Institute Genomics Platform"/>
            <consortium name="The Broad Institute Genome Sequencing Center for Infectious Disease"/>
            <person name="Wu L."/>
            <person name="Ma J."/>
        </authorList>
    </citation>
    <scope>NUCLEOTIDE SEQUENCE [LARGE SCALE GENOMIC DNA]</scope>
    <source>
        <strain evidence="2">CCUG 66188</strain>
    </source>
</reference>
<evidence type="ECO:0000313" key="2">
    <source>
        <dbReference type="Proteomes" id="UP001596353"/>
    </source>
</evidence>
<gene>
    <name evidence="1" type="ORF">ACFQFQ_14515</name>
</gene>